<evidence type="ECO:0000256" key="2">
    <source>
        <dbReference type="ARBA" id="ARBA00009848"/>
    </source>
</evidence>
<evidence type="ECO:0000256" key="10">
    <source>
        <dbReference type="ARBA" id="ARBA00023180"/>
    </source>
</evidence>
<keyword evidence="10" id="KW-0325">Glycoprotein</keyword>
<name>A0A2P4SL47_BAMTH</name>
<dbReference type="GO" id="GO:0098794">
    <property type="term" value="C:postsynapse"/>
    <property type="evidence" value="ECO:0007669"/>
    <property type="project" value="GOC"/>
</dbReference>
<feature type="transmembrane region" description="Helical" evidence="14">
    <location>
        <begin position="152"/>
        <end position="177"/>
    </location>
</feature>
<evidence type="ECO:0000256" key="11">
    <source>
        <dbReference type="ARBA" id="ARBA00023286"/>
    </source>
</evidence>
<dbReference type="GO" id="GO:0005886">
    <property type="term" value="C:plasma membrane"/>
    <property type="evidence" value="ECO:0007669"/>
    <property type="project" value="UniProtKB-SubCell"/>
</dbReference>
<dbReference type="PROSITE" id="PS01212">
    <property type="entry name" value="P2X_RECEPTOR"/>
    <property type="match status" value="1"/>
</dbReference>
<comment type="subcellular location">
    <subcellularLocation>
        <location evidence="1">Cell membrane</location>
        <topology evidence="1">Multi-pass membrane protein</topology>
    </subcellularLocation>
</comment>
<dbReference type="GO" id="GO:0043235">
    <property type="term" value="C:receptor complex"/>
    <property type="evidence" value="ECO:0007669"/>
    <property type="project" value="TreeGrafter"/>
</dbReference>
<evidence type="ECO:0000256" key="9">
    <source>
        <dbReference type="ARBA" id="ARBA00023157"/>
    </source>
</evidence>
<comment type="catalytic activity">
    <reaction evidence="13">
        <text>Ca(2+)(in) = Ca(2+)(out)</text>
        <dbReference type="Rhea" id="RHEA:29671"/>
        <dbReference type="ChEBI" id="CHEBI:29108"/>
    </reaction>
</comment>
<dbReference type="GO" id="GO:0070588">
    <property type="term" value="P:calcium ion transmembrane transport"/>
    <property type="evidence" value="ECO:0007669"/>
    <property type="project" value="TreeGrafter"/>
</dbReference>
<evidence type="ECO:0000256" key="12">
    <source>
        <dbReference type="ARBA" id="ARBA00023303"/>
    </source>
</evidence>
<evidence type="ECO:0000313" key="15">
    <source>
        <dbReference type="EMBL" id="POI24836.1"/>
    </source>
</evidence>
<protein>
    <submittedName>
        <fullName evidence="15">Uncharacterized protein</fullName>
    </submittedName>
</protein>
<evidence type="ECO:0000256" key="1">
    <source>
        <dbReference type="ARBA" id="ARBA00004651"/>
    </source>
</evidence>
<keyword evidence="4" id="KW-1003">Cell membrane</keyword>
<comment type="caution">
    <text evidence="15">The sequence shown here is derived from an EMBL/GenBank/DDBJ whole genome shotgun (WGS) entry which is preliminary data.</text>
</comment>
<keyword evidence="9" id="KW-1015">Disulfide bond</keyword>
<accession>A0A2P4SL47</accession>
<keyword evidence="16" id="KW-1185">Reference proteome</keyword>
<evidence type="ECO:0000256" key="7">
    <source>
        <dbReference type="ARBA" id="ARBA00023065"/>
    </source>
</evidence>
<dbReference type="GO" id="GO:0001614">
    <property type="term" value="F:purinergic nucleotide receptor activity"/>
    <property type="evidence" value="ECO:0007669"/>
    <property type="project" value="InterPro"/>
</dbReference>
<comment type="similarity">
    <text evidence="2">Belongs to the P2X receptor family.</text>
</comment>
<evidence type="ECO:0000256" key="14">
    <source>
        <dbReference type="SAM" id="Phobius"/>
    </source>
</evidence>
<dbReference type="GO" id="GO:0033198">
    <property type="term" value="P:response to ATP"/>
    <property type="evidence" value="ECO:0007669"/>
    <property type="project" value="InterPro"/>
</dbReference>
<dbReference type="InterPro" id="IPR059116">
    <property type="entry name" value="P2X_receptor"/>
</dbReference>
<keyword evidence="11" id="KW-1071">Ligand-gated ion channel</keyword>
<keyword evidence="7" id="KW-0406">Ion transport</keyword>
<proteinExistence type="inferred from homology"/>
<dbReference type="PANTHER" id="PTHR10125:SF4">
    <property type="entry name" value="P2X PURINOCEPTOR 2"/>
    <property type="match status" value="1"/>
</dbReference>
<evidence type="ECO:0000256" key="5">
    <source>
        <dbReference type="ARBA" id="ARBA00022692"/>
    </source>
</evidence>
<dbReference type="OrthoDB" id="494673at2759"/>
<dbReference type="InterPro" id="IPR053792">
    <property type="entry name" value="P2X_RECEPTOR_CS"/>
</dbReference>
<dbReference type="Gene3D" id="2.60.490.10">
    <property type="entry name" value="atp-gated p2x4 ion channel domain"/>
    <property type="match status" value="1"/>
</dbReference>
<dbReference type="Pfam" id="PF00864">
    <property type="entry name" value="P2X_receptor"/>
    <property type="match status" value="1"/>
</dbReference>
<dbReference type="Proteomes" id="UP000237246">
    <property type="component" value="Unassembled WGS sequence"/>
</dbReference>
<dbReference type="AlphaFoldDB" id="A0A2P4SL47"/>
<keyword evidence="12" id="KW-0407">Ion channel</keyword>
<dbReference type="InterPro" id="IPR001429">
    <property type="entry name" value="P2X_purnocptor"/>
</dbReference>
<organism evidence="15 16">
    <name type="scientific">Bambusicola thoracicus</name>
    <name type="common">Chinese bamboo-partridge</name>
    <name type="synonym">Perdix thoracica</name>
    <dbReference type="NCBI Taxonomy" id="9083"/>
    <lineage>
        <taxon>Eukaryota</taxon>
        <taxon>Metazoa</taxon>
        <taxon>Chordata</taxon>
        <taxon>Craniata</taxon>
        <taxon>Vertebrata</taxon>
        <taxon>Euteleostomi</taxon>
        <taxon>Archelosauria</taxon>
        <taxon>Archosauria</taxon>
        <taxon>Dinosauria</taxon>
        <taxon>Saurischia</taxon>
        <taxon>Theropoda</taxon>
        <taxon>Coelurosauria</taxon>
        <taxon>Aves</taxon>
        <taxon>Neognathae</taxon>
        <taxon>Galloanserae</taxon>
        <taxon>Galliformes</taxon>
        <taxon>Phasianidae</taxon>
        <taxon>Perdicinae</taxon>
        <taxon>Bambusicola</taxon>
    </lineage>
</organism>
<dbReference type="PRINTS" id="PR01307">
    <property type="entry name" value="P2XRECEPTOR"/>
</dbReference>
<gene>
    <name evidence="15" type="ORF">CIB84_011413</name>
</gene>
<keyword evidence="8 14" id="KW-0472">Membrane</keyword>
<evidence type="ECO:0000313" key="16">
    <source>
        <dbReference type="Proteomes" id="UP000237246"/>
    </source>
</evidence>
<keyword evidence="5 14" id="KW-0812">Transmembrane</keyword>
<dbReference type="InterPro" id="IPR027309">
    <property type="entry name" value="P2X_extracellular_dom_sf"/>
</dbReference>
<evidence type="ECO:0000256" key="8">
    <source>
        <dbReference type="ARBA" id="ARBA00023136"/>
    </source>
</evidence>
<dbReference type="GO" id="GO:0004931">
    <property type="term" value="F:extracellularly ATP-gated monoatomic cation channel activity"/>
    <property type="evidence" value="ECO:0007669"/>
    <property type="project" value="InterPro"/>
</dbReference>
<evidence type="ECO:0000256" key="4">
    <source>
        <dbReference type="ARBA" id="ARBA00022475"/>
    </source>
</evidence>
<evidence type="ECO:0000256" key="3">
    <source>
        <dbReference type="ARBA" id="ARBA00022448"/>
    </source>
</evidence>
<evidence type="ECO:0000256" key="13">
    <source>
        <dbReference type="ARBA" id="ARBA00036634"/>
    </source>
</evidence>
<dbReference type="PANTHER" id="PTHR10125">
    <property type="entry name" value="P2X PURINOCEPTOR"/>
    <property type="match status" value="1"/>
</dbReference>
<sequence>MAAQFTILIKNHIRFPRFGFSKANIQPAENHYLKSCTFNATSALYCPIFRLGFLAEQAGEDFAVLAEKGGVIGVIISWDCNLDLPDSECNPRYSFRRLDPKGALASPGYNYRFAKYYSWNGTCTRVLTKAYGIRVDVIVQGQAGKFSLIPTVITLATALTSVGLGSFLCDWVLLCCMDKERRYSSRKFEQVPLG</sequence>
<keyword evidence="3" id="KW-0813">Transport</keyword>
<dbReference type="EMBL" id="PPHD01038257">
    <property type="protein sequence ID" value="POI24836.1"/>
    <property type="molecule type" value="Genomic_DNA"/>
</dbReference>
<reference evidence="15 16" key="1">
    <citation type="submission" date="2018-01" db="EMBL/GenBank/DDBJ databases">
        <title>Comparison of the Chinese Bamboo Partridge and Red Junglefowl genome sequences highlights the importance of demography in genome evolution.</title>
        <authorList>
            <person name="Tiley G.P."/>
            <person name="Kimball R.T."/>
            <person name="Braun E.L."/>
            <person name="Burleigh J.G."/>
        </authorList>
    </citation>
    <scope>NUCLEOTIDE SEQUENCE [LARGE SCALE GENOMIC DNA]</scope>
    <source>
        <strain evidence="15">RTK389</strain>
        <tissue evidence="15">Blood</tissue>
    </source>
</reference>
<evidence type="ECO:0000256" key="6">
    <source>
        <dbReference type="ARBA" id="ARBA00022989"/>
    </source>
</evidence>
<keyword evidence="6 14" id="KW-1133">Transmembrane helix</keyword>